<organism evidence="5 6">
    <name type="scientific">Desulfotruncus arcticus DSM 17038</name>
    <dbReference type="NCBI Taxonomy" id="1121424"/>
    <lineage>
        <taxon>Bacteria</taxon>
        <taxon>Bacillati</taxon>
        <taxon>Bacillota</taxon>
        <taxon>Clostridia</taxon>
        <taxon>Eubacteriales</taxon>
        <taxon>Desulfallaceae</taxon>
        <taxon>Desulfotruncus</taxon>
    </lineage>
</organism>
<evidence type="ECO:0000256" key="2">
    <source>
        <dbReference type="ARBA" id="ARBA00023125"/>
    </source>
</evidence>
<dbReference type="FunFam" id="1.10.10.10:FF:000079">
    <property type="entry name" value="GntR family transcriptional regulator"/>
    <property type="match status" value="1"/>
</dbReference>
<keyword evidence="1" id="KW-0805">Transcription regulation</keyword>
<protein>
    <submittedName>
        <fullName evidence="5">GntR family transcriptional regulator</fullName>
    </submittedName>
</protein>
<dbReference type="Gene3D" id="3.40.1410.10">
    <property type="entry name" value="Chorismate lyase-like"/>
    <property type="match status" value="1"/>
</dbReference>
<dbReference type="PRINTS" id="PR00035">
    <property type="entry name" value="HTHGNTR"/>
</dbReference>
<dbReference type="PROSITE" id="PS50949">
    <property type="entry name" value="HTH_GNTR"/>
    <property type="match status" value="1"/>
</dbReference>
<dbReference type="GO" id="GO:0003700">
    <property type="term" value="F:DNA-binding transcription factor activity"/>
    <property type="evidence" value="ECO:0007669"/>
    <property type="project" value="InterPro"/>
</dbReference>
<keyword evidence="3" id="KW-0804">Transcription</keyword>
<dbReference type="SUPFAM" id="SSF46785">
    <property type="entry name" value="Winged helix' DNA-binding domain"/>
    <property type="match status" value="1"/>
</dbReference>
<evidence type="ECO:0000313" key="5">
    <source>
        <dbReference type="EMBL" id="SFH05932.1"/>
    </source>
</evidence>
<evidence type="ECO:0000256" key="1">
    <source>
        <dbReference type="ARBA" id="ARBA00023015"/>
    </source>
</evidence>
<dbReference type="InterPro" id="IPR036390">
    <property type="entry name" value="WH_DNA-bd_sf"/>
</dbReference>
<dbReference type="OrthoDB" id="457376at2"/>
<dbReference type="GO" id="GO:0003677">
    <property type="term" value="F:DNA binding"/>
    <property type="evidence" value="ECO:0007669"/>
    <property type="project" value="UniProtKB-KW"/>
</dbReference>
<dbReference type="InterPro" id="IPR011663">
    <property type="entry name" value="UTRA"/>
</dbReference>
<proteinExistence type="predicted"/>
<dbReference type="RefSeq" id="WP_092473029.1">
    <property type="nucleotide sequence ID" value="NZ_FOOX01000015.1"/>
</dbReference>
<gene>
    <name evidence="5" type="ORF">SAMN05660649_03666</name>
</gene>
<accession>A0A1I2WXL4</accession>
<dbReference type="STRING" id="341036.SAMN05660649_03666"/>
<sequence length="254" mass="28369">MLVHDKSVPLYLQLKELIKQEIKKGNLKPTDRLPSEKELCNIYKVSRITVRQALAALDNEGLIYRSHGKGTFVATPGVDQELITVTPFEETLHRKGIKPSTKCLSCHIISADFNLATILAIPLQSNIAHVCLLGLGDDEPLVIYNSYFPQAIGQEMMALVQEKIQKGHSFSTYDLYKNISTVTPAMLTQSFESIVADKSTAKILNIKPGHPLLQVTTIVYTADGRPTEYRIAAYRGEKYRFHITRPAGSHFSNN</sequence>
<dbReference type="PANTHER" id="PTHR44846:SF1">
    <property type="entry name" value="MANNOSYL-D-GLYCERATE TRANSPORT_METABOLISM SYSTEM REPRESSOR MNGR-RELATED"/>
    <property type="match status" value="1"/>
</dbReference>
<dbReference type="CDD" id="cd07377">
    <property type="entry name" value="WHTH_GntR"/>
    <property type="match status" value="1"/>
</dbReference>
<evidence type="ECO:0000256" key="3">
    <source>
        <dbReference type="ARBA" id="ARBA00023163"/>
    </source>
</evidence>
<name>A0A1I2WXL4_9FIRM</name>
<keyword evidence="6" id="KW-1185">Reference proteome</keyword>
<dbReference type="Pfam" id="PF00392">
    <property type="entry name" value="GntR"/>
    <property type="match status" value="1"/>
</dbReference>
<dbReference type="InterPro" id="IPR050679">
    <property type="entry name" value="Bact_HTH_transcr_reg"/>
</dbReference>
<dbReference type="InterPro" id="IPR028978">
    <property type="entry name" value="Chorismate_lyase_/UTRA_dom_sf"/>
</dbReference>
<evidence type="ECO:0000259" key="4">
    <source>
        <dbReference type="PROSITE" id="PS50949"/>
    </source>
</evidence>
<dbReference type="PANTHER" id="PTHR44846">
    <property type="entry name" value="MANNOSYL-D-GLYCERATE TRANSPORT/METABOLISM SYSTEM REPRESSOR MNGR-RELATED"/>
    <property type="match status" value="1"/>
</dbReference>
<dbReference type="SMART" id="SM00345">
    <property type="entry name" value="HTH_GNTR"/>
    <property type="match status" value="1"/>
</dbReference>
<dbReference type="Pfam" id="PF07702">
    <property type="entry name" value="UTRA"/>
    <property type="match status" value="1"/>
</dbReference>
<dbReference type="Gene3D" id="1.10.10.10">
    <property type="entry name" value="Winged helix-like DNA-binding domain superfamily/Winged helix DNA-binding domain"/>
    <property type="match status" value="1"/>
</dbReference>
<dbReference type="Proteomes" id="UP000199337">
    <property type="component" value="Unassembled WGS sequence"/>
</dbReference>
<dbReference type="SUPFAM" id="SSF64288">
    <property type="entry name" value="Chorismate lyase-like"/>
    <property type="match status" value="1"/>
</dbReference>
<reference evidence="6" key="1">
    <citation type="submission" date="2016-10" db="EMBL/GenBank/DDBJ databases">
        <authorList>
            <person name="Varghese N."/>
            <person name="Submissions S."/>
        </authorList>
    </citation>
    <scope>NUCLEOTIDE SEQUENCE [LARGE SCALE GENOMIC DNA]</scope>
    <source>
        <strain evidence="6">DSM 17038</strain>
    </source>
</reference>
<dbReference type="InterPro" id="IPR000524">
    <property type="entry name" value="Tscrpt_reg_HTH_GntR"/>
</dbReference>
<dbReference type="GO" id="GO:0045892">
    <property type="term" value="P:negative regulation of DNA-templated transcription"/>
    <property type="evidence" value="ECO:0007669"/>
    <property type="project" value="TreeGrafter"/>
</dbReference>
<dbReference type="SMART" id="SM00866">
    <property type="entry name" value="UTRA"/>
    <property type="match status" value="1"/>
</dbReference>
<evidence type="ECO:0000313" key="6">
    <source>
        <dbReference type="Proteomes" id="UP000199337"/>
    </source>
</evidence>
<dbReference type="AlphaFoldDB" id="A0A1I2WXL4"/>
<dbReference type="InterPro" id="IPR036388">
    <property type="entry name" value="WH-like_DNA-bd_sf"/>
</dbReference>
<dbReference type="EMBL" id="FOOX01000015">
    <property type="protein sequence ID" value="SFH05932.1"/>
    <property type="molecule type" value="Genomic_DNA"/>
</dbReference>
<feature type="domain" description="HTH gntR-type" evidence="4">
    <location>
        <begin position="8"/>
        <end position="76"/>
    </location>
</feature>
<keyword evidence="2" id="KW-0238">DNA-binding</keyword>